<gene>
    <name evidence="5" type="primary">rpmI</name>
    <name evidence="7" type="ORF">A2876_02370</name>
</gene>
<dbReference type="GO" id="GO:0006412">
    <property type="term" value="P:translation"/>
    <property type="evidence" value="ECO:0007669"/>
    <property type="project" value="UniProtKB-UniRule"/>
</dbReference>
<evidence type="ECO:0000313" key="7">
    <source>
        <dbReference type="EMBL" id="OGC92041.1"/>
    </source>
</evidence>
<dbReference type="GO" id="GO:0022625">
    <property type="term" value="C:cytosolic large ribosomal subunit"/>
    <property type="evidence" value="ECO:0007669"/>
    <property type="project" value="TreeGrafter"/>
</dbReference>
<dbReference type="Proteomes" id="UP000178176">
    <property type="component" value="Unassembled WGS sequence"/>
</dbReference>
<sequence>MKQKTHKSALKRFRISGSGKVLRRSAFGRHLRRKKSARQRRLFRGQTEVIGPRARRIKRLISIA</sequence>
<proteinExistence type="inferred from homology"/>
<evidence type="ECO:0000256" key="6">
    <source>
        <dbReference type="RuleBase" id="RU000568"/>
    </source>
</evidence>
<dbReference type="InterPro" id="IPR021137">
    <property type="entry name" value="Ribosomal_bL35-like"/>
</dbReference>
<dbReference type="SUPFAM" id="SSF143034">
    <property type="entry name" value="L35p-like"/>
    <property type="match status" value="1"/>
</dbReference>
<dbReference type="NCBIfam" id="TIGR00001">
    <property type="entry name" value="rpmI_bact"/>
    <property type="match status" value="1"/>
</dbReference>
<dbReference type="Pfam" id="PF01632">
    <property type="entry name" value="Ribosomal_L35p"/>
    <property type="match status" value="1"/>
</dbReference>
<keyword evidence="3 5" id="KW-0687">Ribonucleoprotein</keyword>
<accession>A0A1F4YDM4</accession>
<dbReference type="GO" id="GO:0003735">
    <property type="term" value="F:structural constituent of ribosome"/>
    <property type="evidence" value="ECO:0007669"/>
    <property type="project" value="InterPro"/>
</dbReference>
<dbReference type="EMBL" id="MEXH01000023">
    <property type="protein sequence ID" value="OGC92041.1"/>
    <property type="molecule type" value="Genomic_DNA"/>
</dbReference>
<keyword evidence="2 5" id="KW-0689">Ribosomal protein</keyword>
<evidence type="ECO:0000256" key="5">
    <source>
        <dbReference type="HAMAP-Rule" id="MF_00514"/>
    </source>
</evidence>
<dbReference type="InterPro" id="IPR018265">
    <property type="entry name" value="Ribosomal_bL35_CS"/>
</dbReference>
<evidence type="ECO:0000313" key="8">
    <source>
        <dbReference type="Proteomes" id="UP000178176"/>
    </source>
</evidence>
<reference evidence="7 8" key="1">
    <citation type="journal article" date="2016" name="Nat. Commun.">
        <title>Thousands of microbial genomes shed light on interconnected biogeochemical processes in an aquifer system.</title>
        <authorList>
            <person name="Anantharaman K."/>
            <person name="Brown C.T."/>
            <person name="Hug L.A."/>
            <person name="Sharon I."/>
            <person name="Castelle C.J."/>
            <person name="Probst A.J."/>
            <person name="Thomas B.C."/>
            <person name="Singh A."/>
            <person name="Wilkins M.J."/>
            <person name="Karaoz U."/>
            <person name="Brodie E.L."/>
            <person name="Williams K.H."/>
            <person name="Hubbard S.S."/>
            <person name="Banfield J.F."/>
        </authorList>
    </citation>
    <scope>NUCLEOTIDE SEQUENCE [LARGE SCALE GENOMIC DNA]</scope>
</reference>
<dbReference type="PANTHER" id="PTHR33343:SF1">
    <property type="entry name" value="LARGE RIBOSOMAL SUBUNIT PROTEIN BL35M"/>
    <property type="match status" value="1"/>
</dbReference>
<evidence type="ECO:0000256" key="1">
    <source>
        <dbReference type="ARBA" id="ARBA00006598"/>
    </source>
</evidence>
<evidence type="ECO:0000256" key="3">
    <source>
        <dbReference type="ARBA" id="ARBA00023274"/>
    </source>
</evidence>
<dbReference type="FunFam" id="4.10.410.60:FF:000001">
    <property type="entry name" value="50S ribosomal protein L35"/>
    <property type="match status" value="1"/>
</dbReference>
<protein>
    <recommendedName>
        <fullName evidence="4 5">Large ribosomal subunit protein bL35</fullName>
    </recommendedName>
</protein>
<comment type="similarity">
    <text evidence="1 5 6">Belongs to the bacterial ribosomal protein bL35 family.</text>
</comment>
<comment type="caution">
    <text evidence="7">The sequence shown here is derived from an EMBL/GenBank/DDBJ whole genome shotgun (WGS) entry which is preliminary data.</text>
</comment>
<dbReference type="PROSITE" id="PS00936">
    <property type="entry name" value="RIBOSOMAL_L35"/>
    <property type="match status" value="1"/>
</dbReference>
<dbReference type="AlphaFoldDB" id="A0A1F4YDM4"/>
<name>A0A1F4YDM4_9BACT</name>
<evidence type="ECO:0000256" key="4">
    <source>
        <dbReference type="ARBA" id="ARBA00071664"/>
    </source>
</evidence>
<dbReference type="InterPro" id="IPR001706">
    <property type="entry name" value="Ribosomal_bL35"/>
</dbReference>
<organism evidence="7 8">
    <name type="scientific">Candidatus Amesbacteria bacterium RIFCSPHIGHO2_01_FULL_48_32b</name>
    <dbReference type="NCBI Taxonomy" id="1797253"/>
    <lineage>
        <taxon>Bacteria</taxon>
        <taxon>Candidatus Amesiibacteriota</taxon>
    </lineage>
</organism>
<dbReference type="Gene3D" id="4.10.410.60">
    <property type="match status" value="1"/>
</dbReference>
<dbReference type="PRINTS" id="PR00064">
    <property type="entry name" value="RIBOSOMALL35"/>
</dbReference>
<dbReference type="PANTHER" id="PTHR33343">
    <property type="entry name" value="54S RIBOSOMAL PROTEIN BL35M"/>
    <property type="match status" value="1"/>
</dbReference>
<dbReference type="InterPro" id="IPR037229">
    <property type="entry name" value="Ribosomal_bL35_sf"/>
</dbReference>
<dbReference type="HAMAP" id="MF_00514">
    <property type="entry name" value="Ribosomal_bL35"/>
    <property type="match status" value="1"/>
</dbReference>
<evidence type="ECO:0000256" key="2">
    <source>
        <dbReference type="ARBA" id="ARBA00022980"/>
    </source>
</evidence>